<name>A0A699UI72_TANCI</name>
<comment type="caution">
    <text evidence="1">The sequence shown here is derived from an EMBL/GenBank/DDBJ whole genome shotgun (WGS) entry which is preliminary data.</text>
</comment>
<dbReference type="InterPro" id="IPR025358">
    <property type="entry name" value="DUF4262"/>
</dbReference>
<dbReference type="AlphaFoldDB" id="A0A699UI72"/>
<dbReference type="EMBL" id="BKCJ011339311">
    <property type="protein sequence ID" value="GFD22705.1"/>
    <property type="molecule type" value="Genomic_DNA"/>
</dbReference>
<feature type="non-terminal residue" evidence="1">
    <location>
        <position position="163"/>
    </location>
</feature>
<evidence type="ECO:0000313" key="1">
    <source>
        <dbReference type="EMBL" id="GFD22705.1"/>
    </source>
</evidence>
<gene>
    <name evidence="1" type="ORF">Tci_894674</name>
</gene>
<sequence length="163" mass="18072">MAIPAEHVAHDAAAEDKIINDVAKYGFHVAIVPGDGYSPAFAYTIGLYETYGYPELICFGLPQDLLHSVLWSGKELLDKHPVPDQSLGYPDFIGTTLAMVSGSIKVRIFRPCKSYGRIKKRSFLGKKALIRLGRLDSLYLTAIWISNSEKSAIQPFLLPAKCW</sequence>
<accession>A0A699UI72</accession>
<proteinExistence type="predicted"/>
<reference evidence="1" key="1">
    <citation type="journal article" date="2019" name="Sci. Rep.">
        <title>Draft genome of Tanacetum cinerariifolium, the natural source of mosquito coil.</title>
        <authorList>
            <person name="Yamashiro T."/>
            <person name="Shiraishi A."/>
            <person name="Satake H."/>
            <person name="Nakayama K."/>
        </authorList>
    </citation>
    <scope>NUCLEOTIDE SEQUENCE</scope>
</reference>
<dbReference type="Pfam" id="PF14081">
    <property type="entry name" value="DUF4262"/>
    <property type="match status" value="1"/>
</dbReference>
<organism evidence="1">
    <name type="scientific">Tanacetum cinerariifolium</name>
    <name type="common">Dalmatian daisy</name>
    <name type="synonym">Chrysanthemum cinerariifolium</name>
    <dbReference type="NCBI Taxonomy" id="118510"/>
    <lineage>
        <taxon>Eukaryota</taxon>
        <taxon>Viridiplantae</taxon>
        <taxon>Streptophyta</taxon>
        <taxon>Embryophyta</taxon>
        <taxon>Tracheophyta</taxon>
        <taxon>Spermatophyta</taxon>
        <taxon>Magnoliopsida</taxon>
        <taxon>eudicotyledons</taxon>
        <taxon>Gunneridae</taxon>
        <taxon>Pentapetalae</taxon>
        <taxon>asterids</taxon>
        <taxon>campanulids</taxon>
        <taxon>Asterales</taxon>
        <taxon>Asteraceae</taxon>
        <taxon>Asteroideae</taxon>
        <taxon>Anthemideae</taxon>
        <taxon>Anthemidinae</taxon>
        <taxon>Tanacetum</taxon>
    </lineage>
</organism>
<protein>
    <submittedName>
        <fullName evidence="1">Uncharacterized protein</fullName>
    </submittedName>
</protein>